<dbReference type="Proteomes" id="UP000008820">
    <property type="component" value="Chromosome 1"/>
</dbReference>
<name>A0A6I8U4B9_AEDAE</name>
<keyword evidence="2" id="KW-0645">Protease</keyword>
<evidence type="ECO:0000256" key="2">
    <source>
        <dbReference type="ARBA" id="ARBA00022670"/>
    </source>
</evidence>
<proteinExistence type="inferred from homology"/>
<dbReference type="EnsemblMetazoa" id="AAEL023200-RA">
    <property type="protein sequence ID" value="AAEL023200-PA"/>
    <property type="gene ID" value="AAEL023200"/>
</dbReference>
<evidence type="ECO:0000313" key="6">
    <source>
        <dbReference type="EnsemblMetazoa" id="AAEL026385-PA"/>
    </source>
</evidence>
<dbReference type="AlphaFoldDB" id="A0A6I8U4B9"/>
<evidence type="ECO:0000259" key="4">
    <source>
        <dbReference type="PROSITE" id="PS50600"/>
    </source>
</evidence>
<feature type="domain" description="Ubiquitin-like protease family profile" evidence="4">
    <location>
        <begin position="478"/>
        <end position="683"/>
    </location>
</feature>
<reference evidence="6" key="2">
    <citation type="submission" date="2020-05" db="UniProtKB">
        <authorList>
            <consortium name="EnsemblMetazoa"/>
        </authorList>
    </citation>
    <scope>IDENTIFICATION</scope>
    <source>
        <strain evidence="6">LVP_AGWG</strain>
    </source>
</reference>
<evidence type="ECO:0000313" key="7">
    <source>
        <dbReference type="Proteomes" id="UP000008820"/>
    </source>
</evidence>
<dbReference type="SUPFAM" id="SSF54001">
    <property type="entry name" value="Cysteine proteinases"/>
    <property type="match status" value="1"/>
</dbReference>
<dbReference type="Pfam" id="PF02902">
    <property type="entry name" value="Peptidase_C48"/>
    <property type="match status" value="1"/>
</dbReference>
<dbReference type="Gene3D" id="3.40.395.10">
    <property type="entry name" value="Adenoviral Proteinase, Chain A"/>
    <property type="match status" value="1"/>
</dbReference>
<dbReference type="PROSITE" id="PS50600">
    <property type="entry name" value="ULP_PROTEASE"/>
    <property type="match status" value="1"/>
</dbReference>
<dbReference type="InParanoid" id="A0A6I8U4B9"/>
<protein>
    <recommendedName>
        <fullName evidence="4">Ubiquitin-like protease family profile domain-containing protein</fullName>
    </recommendedName>
</protein>
<organism evidence="6 7">
    <name type="scientific">Aedes aegypti</name>
    <name type="common">Yellowfever mosquito</name>
    <name type="synonym">Culex aegypti</name>
    <dbReference type="NCBI Taxonomy" id="7159"/>
    <lineage>
        <taxon>Eukaryota</taxon>
        <taxon>Metazoa</taxon>
        <taxon>Ecdysozoa</taxon>
        <taxon>Arthropoda</taxon>
        <taxon>Hexapoda</taxon>
        <taxon>Insecta</taxon>
        <taxon>Pterygota</taxon>
        <taxon>Neoptera</taxon>
        <taxon>Endopterygota</taxon>
        <taxon>Diptera</taxon>
        <taxon>Nematocera</taxon>
        <taxon>Culicoidea</taxon>
        <taxon>Culicidae</taxon>
        <taxon>Culicinae</taxon>
        <taxon>Aedini</taxon>
        <taxon>Aedes</taxon>
        <taxon>Stegomyia</taxon>
    </lineage>
</organism>
<accession>A0A6I8U4B9</accession>
<evidence type="ECO:0000256" key="3">
    <source>
        <dbReference type="ARBA" id="ARBA00022801"/>
    </source>
</evidence>
<dbReference type="GO" id="GO:0006508">
    <property type="term" value="P:proteolysis"/>
    <property type="evidence" value="ECO:0007669"/>
    <property type="project" value="UniProtKB-KW"/>
</dbReference>
<dbReference type="GO" id="GO:0008234">
    <property type="term" value="F:cysteine-type peptidase activity"/>
    <property type="evidence" value="ECO:0007669"/>
    <property type="project" value="InterPro"/>
</dbReference>
<keyword evidence="3" id="KW-0378">Hydrolase</keyword>
<sequence>MLKVYICQVHNAYFQLSSRYFQSFSVGPFRVTLISCDQLKILHQERLRYDKDSSRNKPPRFLVETDASGGMCAQIKNLNCDKRINNYAIVKAVGIPGDTSSKTVISFADMITNDHSSRNISVFYKELKDKFVDEFSYWPPFEGIVTDKCWAQIKSIVELNNGLDVVQYLNIVYRYATEQINDLFEYMDRNFVYCFLCIVHLSKNFLKDLNSMLDDAKDKRIAKIFFVEMVHCRSYPTFKKIFEQFCHYYLSQNDSDKERLLYSLHHNDSFWQTVETDETDMKQYNDEIDSDTIYQNSKWYKDCLVIYKEKLKTYNHRCSSKETLFIEYIMQHYVALAPMWTSILHIRKSDTKPHYEENFRCSTGNMESHWGTTKEDLRTRIAELGKLPIAAERLIAYMKSQTRANVVRYREKIPKCRLNARKGTYKRKRTDVKEPKTNKSEDITLSELGEIKAEWGRTPTSVRTIKQKFSNISGKRLFAQRFKDLPSLKIPPNSGFNKIFERISIMHPGKRLYFGKKNFQNRTISLDLADLRTVIEGWIVDSAVEWLIAAEIEAAGRSEEIYLLEPYSAAVLFSKNNKNNDLAAAEYRRMVGHPKILVPFCDGSHYFLIMVNFRTQDFFCWDSQQNEKSAKASDFFSIIKNIAKITGDDQRWATKWLVEDMPCSQQKDNSSCGIYCVEFSKEIIQNKGCNDLQIDPKTWRHENYKKNYLQCYFNHPCCTLCGAWMIAKNDFDLICKTCPMKVCATCSDGTKQCKVC</sequence>
<gene>
    <name evidence="6" type="primary">110674093</name>
    <name evidence="5" type="synonym">110676846</name>
</gene>
<dbReference type="InterPro" id="IPR038765">
    <property type="entry name" value="Papain-like_cys_pep_sf"/>
</dbReference>
<comment type="similarity">
    <text evidence="1">Belongs to the peptidase C48 family.</text>
</comment>
<dbReference type="EnsemblMetazoa" id="AAEL026385-RA">
    <property type="protein sequence ID" value="AAEL026385-PA"/>
    <property type="gene ID" value="AAEL026385"/>
</dbReference>
<dbReference type="InterPro" id="IPR003653">
    <property type="entry name" value="Peptidase_C48_C"/>
</dbReference>
<keyword evidence="7" id="KW-1185">Reference proteome</keyword>
<reference evidence="6 7" key="1">
    <citation type="submission" date="2017-06" db="EMBL/GenBank/DDBJ databases">
        <title>Aedes aegypti genome working group (AGWG) sequencing and assembly.</title>
        <authorList>
            <consortium name="Aedes aegypti Genome Working Group (AGWG)"/>
            <person name="Matthews B.J."/>
        </authorList>
    </citation>
    <scope>NUCLEOTIDE SEQUENCE [LARGE SCALE GENOMIC DNA]</scope>
    <source>
        <strain evidence="6 7">LVP_AGWG</strain>
    </source>
</reference>
<dbReference type="OrthoDB" id="6782894at2759"/>
<evidence type="ECO:0000313" key="5">
    <source>
        <dbReference type="EnsemblMetazoa" id="AAEL023200-PA"/>
    </source>
</evidence>
<evidence type="ECO:0000256" key="1">
    <source>
        <dbReference type="ARBA" id="ARBA00005234"/>
    </source>
</evidence>